<reference evidence="1 2" key="1">
    <citation type="submission" date="2018-08" db="EMBL/GenBank/DDBJ databases">
        <title>Henriciella mobilis sp. nov., isolated from seawater.</title>
        <authorList>
            <person name="Cheng H."/>
            <person name="Wu Y.-H."/>
            <person name="Xu X.-W."/>
            <person name="Guo L.-L."/>
        </authorList>
    </citation>
    <scope>NUCLEOTIDE SEQUENCE [LARGE SCALE GENOMIC DNA]</scope>
    <source>
        <strain evidence="1 2">CCUG66934</strain>
    </source>
</reference>
<protein>
    <submittedName>
        <fullName evidence="1">Uncharacterized protein</fullName>
    </submittedName>
</protein>
<dbReference type="RefSeq" id="WP_119379666.1">
    <property type="nucleotide sequence ID" value="NZ_QWGB01000005.1"/>
</dbReference>
<dbReference type="EMBL" id="QWGB01000005">
    <property type="protein sequence ID" value="RIJ24477.1"/>
    <property type="molecule type" value="Genomic_DNA"/>
</dbReference>
<organism evidence="1 2">
    <name type="scientific">Henriciella barbarensis</name>
    <dbReference type="NCBI Taxonomy" id="86342"/>
    <lineage>
        <taxon>Bacteria</taxon>
        <taxon>Pseudomonadati</taxon>
        <taxon>Pseudomonadota</taxon>
        <taxon>Alphaproteobacteria</taxon>
        <taxon>Hyphomonadales</taxon>
        <taxon>Hyphomonadaceae</taxon>
        <taxon>Henriciella</taxon>
    </lineage>
</organism>
<sequence length="226" mass="25424">MKFENPNWNEPPAERRFWLDDEMIVATKSRSPMTARLLQRKKMIESSRCQKLTGAWARAWGPSEVMLVAVVNELSNAAGLSTAAAAEALRTIPSRTLWDHLAPDLNWKAGPEYRRTTVRLIDESIHLKLQRRDDLLFLLVNRTFVYYVALNVSPGSPIAMAVARLDGLDGKNPAATKMKPIEVDLRKLQDRADSLLTVHLCRLGMTALDAIAGGPCRVEFFQCEKH</sequence>
<evidence type="ECO:0000313" key="1">
    <source>
        <dbReference type="EMBL" id="RIJ24477.1"/>
    </source>
</evidence>
<dbReference type="AlphaFoldDB" id="A0A399R3P1"/>
<gene>
    <name evidence="1" type="ORF">D1224_09650</name>
</gene>
<name>A0A399R3P1_9PROT</name>
<proteinExistence type="predicted"/>
<keyword evidence="2" id="KW-1185">Reference proteome</keyword>
<comment type="caution">
    <text evidence="1">The sequence shown here is derived from an EMBL/GenBank/DDBJ whole genome shotgun (WGS) entry which is preliminary data.</text>
</comment>
<accession>A0A399R3P1</accession>
<dbReference type="Proteomes" id="UP000265431">
    <property type="component" value="Unassembled WGS sequence"/>
</dbReference>
<evidence type="ECO:0000313" key="2">
    <source>
        <dbReference type="Proteomes" id="UP000265431"/>
    </source>
</evidence>